<reference evidence="2 3" key="1">
    <citation type="journal article" date="2019" name="Genome Biol. Evol.">
        <title>Whole-Genome Sequencing of the Giant Devil Catfish, Bagarius yarrelli.</title>
        <authorList>
            <person name="Jiang W."/>
            <person name="Lv Y."/>
            <person name="Cheng L."/>
            <person name="Yang K."/>
            <person name="Chao B."/>
            <person name="Wang X."/>
            <person name="Li Y."/>
            <person name="Pan X."/>
            <person name="You X."/>
            <person name="Zhang Y."/>
            <person name="Yang J."/>
            <person name="Li J."/>
            <person name="Zhang X."/>
            <person name="Liu S."/>
            <person name="Sun C."/>
            <person name="Yang J."/>
            <person name="Shi Q."/>
        </authorList>
    </citation>
    <scope>NUCLEOTIDE SEQUENCE [LARGE SCALE GENOMIC DNA]</scope>
    <source>
        <strain evidence="2">JWS20170419001</strain>
        <tissue evidence="2">Muscle</tissue>
    </source>
</reference>
<keyword evidence="3" id="KW-1185">Reference proteome</keyword>
<comment type="caution">
    <text evidence="2">The sequence shown here is derived from an EMBL/GenBank/DDBJ whole genome shotgun (WGS) entry which is preliminary data.</text>
</comment>
<sequence length="109" mass="11621">MLDVCLVAAPRTVTMPPAKTVAKWGQDESPRYSLNQQVLALRPLCVPRSRGPLGPRGHSVRSAPRSRGPSVPLALAAPLWPSRSRPLCVPRSRGPSVSLALAAPLCPRS</sequence>
<dbReference type="AlphaFoldDB" id="A0A556V2E3"/>
<dbReference type="EMBL" id="VCAZ01000101">
    <property type="protein sequence ID" value="TSS35878.1"/>
    <property type="molecule type" value="Genomic_DNA"/>
</dbReference>
<protein>
    <submittedName>
        <fullName evidence="2">Uncharacterized protein</fullName>
    </submittedName>
</protein>
<gene>
    <name evidence="2" type="ORF">Baya_11615</name>
</gene>
<evidence type="ECO:0000313" key="3">
    <source>
        <dbReference type="Proteomes" id="UP000319801"/>
    </source>
</evidence>
<name>A0A556V2E3_BAGYA</name>
<organism evidence="2 3">
    <name type="scientific">Bagarius yarrelli</name>
    <name type="common">Goonch</name>
    <name type="synonym">Bagrus yarrelli</name>
    <dbReference type="NCBI Taxonomy" id="175774"/>
    <lineage>
        <taxon>Eukaryota</taxon>
        <taxon>Metazoa</taxon>
        <taxon>Chordata</taxon>
        <taxon>Craniata</taxon>
        <taxon>Vertebrata</taxon>
        <taxon>Euteleostomi</taxon>
        <taxon>Actinopterygii</taxon>
        <taxon>Neopterygii</taxon>
        <taxon>Teleostei</taxon>
        <taxon>Ostariophysi</taxon>
        <taxon>Siluriformes</taxon>
        <taxon>Sisoridae</taxon>
        <taxon>Sisorinae</taxon>
        <taxon>Bagarius</taxon>
    </lineage>
</organism>
<dbReference type="Proteomes" id="UP000319801">
    <property type="component" value="Unassembled WGS sequence"/>
</dbReference>
<accession>A0A556V2E3</accession>
<evidence type="ECO:0000313" key="2">
    <source>
        <dbReference type="EMBL" id="TSS35878.1"/>
    </source>
</evidence>
<feature type="region of interest" description="Disordered" evidence="1">
    <location>
        <begin position="49"/>
        <end position="70"/>
    </location>
</feature>
<evidence type="ECO:0000256" key="1">
    <source>
        <dbReference type="SAM" id="MobiDB-lite"/>
    </source>
</evidence>
<proteinExistence type="predicted"/>